<dbReference type="RefSeq" id="WP_143040002.1">
    <property type="nucleotide sequence ID" value="NZ_FNXF01000027.1"/>
</dbReference>
<dbReference type="EMBL" id="FNXF01000027">
    <property type="protein sequence ID" value="SEI13159.1"/>
    <property type="molecule type" value="Genomic_DNA"/>
</dbReference>
<keyword evidence="3" id="KW-1185">Reference proteome</keyword>
<reference evidence="3" key="1">
    <citation type="submission" date="2016-10" db="EMBL/GenBank/DDBJ databases">
        <authorList>
            <person name="Varghese N."/>
            <person name="Submissions S."/>
        </authorList>
    </citation>
    <scope>NUCLEOTIDE SEQUENCE [LARGE SCALE GENOMIC DNA]</scope>
    <source>
        <strain evidence="3">DSM 17616</strain>
    </source>
</reference>
<evidence type="ECO:0000256" key="1">
    <source>
        <dbReference type="SAM" id="Coils"/>
    </source>
</evidence>
<gene>
    <name evidence="2" type="ORF">SAMN05660691_04055</name>
</gene>
<dbReference type="AlphaFoldDB" id="A0A1H6NP94"/>
<sequence length="125" mass="14432">MPKGTKRDIEQIQQLQAKINSMQQQLGWTQAQLARVIYCELHEDDDDEIKIKNFCAAFKKKLLRKTTPVELLQRYVRIIGSHEDFRRANLVVPNPIRLGAVDISILRGVSEVARDLLKDEEFTAN</sequence>
<dbReference type="OrthoDB" id="5877219at2"/>
<organism evidence="2 3">
    <name type="scientific">Rheinheimera pacifica</name>
    <dbReference type="NCBI Taxonomy" id="173990"/>
    <lineage>
        <taxon>Bacteria</taxon>
        <taxon>Pseudomonadati</taxon>
        <taxon>Pseudomonadota</taxon>
        <taxon>Gammaproteobacteria</taxon>
        <taxon>Chromatiales</taxon>
        <taxon>Chromatiaceae</taxon>
        <taxon>Rheinheimera</taxon>
    </lineage>
</organism>
<accession>A0A1H6NP94</accession>
<protein>
    <submittedName>
        <fullName evidence="2">Uncharacterized protein</fullName>
    </submittedName>
</protein>
<dbReference type="Proteomes" id="UP000199371">
    <property type="component" value="Unassembled WGS sequence"/>
</dbReference>
<proteinExistence type="predicted"/>
<evidence type="ECO:0000313" key="2">
    <source>
        <dbReference type="EMBL" id="SEI13159.1"/>
    </source>
</evidence>
<feature type="coiled-coil region" evidence="1">
    <location>
        <begin position="5"/>
        <end position="32"/>
    </location>
</feature>
<dbReference type="STRING" id="173990.SAMN05660691_04055"/>
<keyword evidence="1" id="KW-0175">Coiled coil</keyword>
<name>A0A1H6NP94_9GAMM</name>
<evidence type="ECO:0000313" key="3">
    <source>
        <dbReference type="Proteomes" id="UP000199371"/>
    </source>
</evidence>